<sequence>MPACQLTVEYNGEKYSVRLQLWADSLTVQKEELAYTYSPTSHVDTAVLARERVVHLKREKVGGLGLSVKGGAEHNLPILISRIFKDQAGKCWYIPL</sequence>
<comment type="caution">
    <text evidence="1">The sequence shown here is derived from an EMBL/GenBank/DDBJ whole genome shotgun (WGS) entry which is preliminary data.</text>
</comment>
<dbReference type="PANTHER" id="PTHR10554:SF1">
    <property type="entry name" value="FI16515P1"/>
    <property type="match status" value="1"/>
</dbReference>
<protein>
    <submittedName>
        <fullName evidence="1">Uncharacterized protein</fullName>
    </submittedName>
</protein>
<dbReference type="SUPFAM" id="SSF50156">
    <property type="entry name" value="PDZ domain-like"/>
    <property type="match status" value="1"/>
</dbReference>
<dbReference type="InterPro" id="IPR036034">
    <property type="entry name" value="PDZ_sf"/>
</dbReference>
<dbReference type="Gene3D" id="2.30.42.10">
    <property type="match status" value="1"/>
</dbReference>
<accession>A0AAD9N3T3</accession>
<dbReference type="GO" id="GO:0005198">
    <property type="term" value="F:structural molecule activity"/>
    <property type="evidence" value="ECO:0007669"/>
    <property type="project" value="InterPro"/>
</dbReference>
<evidence type="ECO:0000313" key="2">
    <source>
        <dbReference type="Proteomes" id="UP001208570"/>
    </source>
</evidence>
<proteinExistence type="predicted"/>
<evidence type="ECO:0000313" key="1">
    <source>
        <dbReference type="EMBL" id="KAK2153249.1"/>
    </source>
</evidence>
<dbReference type="InterPro" id="IPR015482">
    <property type="entry name" value="Syntrophin"/>
</dbReference>
<organism evidence="1 2">
    <name type="scientific">Paralvinella palmiformis</name>
    <dbReference type="NCBI Taxonomy" id="53620"/>
    <lineage>
        <taxon>Eukaryota</taxon>
        <taxon>Metazoa</taxon>
        <taxon>Spiralia</taxon>
        <taxon>Lophotrochozoa</taxon>
        <taxon>Annelida</taxon>
        <taxon>Polychaeta</taxon>
        <taxon>Sedentaria</taxon>
        <taxon>Canalipalpata</taxon>
        <taxon>Terebellida</taxon>
        <taxon>Terebelliformia</taxon>
        <taxon>Alvinellidae</taxon>
        <taxon>Paralvinella</taxon>
    </lineage>
</organism>
<dbReference type="Proteomes" id="UP001208570">
    <property type="component" value="Unassembled WGS sequence"/>
</dbReference>
<dbReference type="EMBL" id="JAODUP010000303">
    <property type="protein sequence ID" value="KAK2153249.1"/>
    <property type="molecule type" value="Genomic_DNA"/>
</dbReference>
<dbReference type="GO" id="GO:0016010">
    <property type="term" value="C:dystrophin-associated glycoprotein complex"/>
    <property type="evidence" value="ECO:0007669"/>
    <property type="project" value="TreeGrafter"/>
</dbReference>
<reference evidence="1" key="1">
    <citation type="journal article" date="2023" name="Mol. Biol. Evol.">
        <title>Third-Generation Sequencing Reveals the Adaptive Role of the Epigenome in Three Deep-Sea Polychaetes.</title>
        <authorList>
            <person name="Perez M."/>
            <person name="Aroh O."/>
            <person name="Sun Y."/>
            <person name="Lan Y."/>
            <person name="Juniper S.K."/>
            <person name="Young C.R."/>
            <person name="Angers B."/>
            <person name="Qian P.Y."/>
        </authorList>
    </citation>
    <scope>NUCLEOTIDE SEQUENCE</scope>
    <source>
        <strain evidence="1">P08H-3</strain>
    </source>
</reference>
<dbReference type="PANTHER" id="PTHR10554">
    <property type="entry name" value="SYNTROPHIN"/>
    <property type="match status" value="1"/>
</dbReference>
<dbReference type="AlphaFoldDB" id="A0AAD9N3T3"/>
<keyword evidence="2" id="KW-1185">Reference proteome</keyword>
<name>A0AAD9N3T3_9ANNE</name>
<gene>
    <name evidence="1" type="ORF">LSH36_303g02048</name>
</gene>